<organism evidence="2 3">
    <name type="scientific">Mucuna pruriens</name>
    <name type="common">Velvet bean</name>
    <name type="synonym">Dolichos pruriens</name>
    <dbReference type="NCBI Taxonomy" id="157652"/>
    <lineage>
        <taxon>Eukaryota</taxon>
        <taxon>Viridiplantae</taxon>
        <taxon>Streptophyta</taxon>
        <taxon>Embryophyta</taxon>
        <taxon>Tracheophyta</taxon>
        <taxon>Spermatophyta</taxon>
        <taxon>Magnoliopsida</taxon>
        <taxon>eudicotyledons</taxon>
        <taxon>Gunneridae</taxon>
        <taxon>Pentapetalae</taxon>
        <taxon>rosids</taxon>
        <taxon>fabids</taxon>
        <taxon>Fabales</taxon>
        <taxon>Fabaceae</taxon>
        <taxon>Papilionoideae</taxon>
        <taxon>50 kb inversion clade</taxon>
        <taxon>NPAAA clade</taxon>
        <taxon>indigoferoid/millettioid clade</taxon>
        <taxon>Phaseoleae</taxon>
        <taxon>Mucuna</taxon>
    </lineage>
</organism>
<evidence type="ECO:0000259" key="1">
    <source>
        <dbReference type="Pfam" id="PF24924"/>
    </source>
</evidence>
<keyword evidence="3" id="KW-1185">Reference proteome</keyword>
<dbReference type="Proteomes" id="UP000257109">
    <property type="component" value="Unassembled WGS sequence"/>
</dbReference>
<dbReference type="Pfam" id="PF24924">
    <property type="entry name" value="DUF7745"/>
    <property type="match status" value="1"/>
</dbReference>
<dbReference type="PANTHER" id="PTHR48154">
    <property type="entry name" value="PROTEIN, PUTATIVE-RELATED"/>
    <property type="match status" value="1"/>
</dbReference>
<comment type="caution">
    <text evidence="2">The sequence shown here is derived from an EMBL/GenBank/DDBJ whole genome shotgun (WGS) entry which is preliminary data.</text>
</comment>
<feature type="domain" description="DUF7745" evidence="1">
    <location>
        <begin position="24"/>
        <end position="93"/>
    </location>
</feature>
<dbReference type="AlphaFoldDB" id="A0A371F428"/>
<proteinExistence type="predicted"/>
<protein>
    <recommendedName>
        <fullName evidence="1">DUF7745 domain-containing protein</fullName>
    </recommendedName>
</protein>
<dbReference type="EMBL" id="QJKJ01010684">
    <property type="protein sequence ID" value="RDX73024.1"/>
    <property type="molecule type" value="Genomic_DNA"/>
</dbReference>
<reference evidence="2" key="1">
    <citation type="submission" date="2018-05" db="EMBL/GenBank/DDBJ databases">
        <title>Draft genome of Mucuna pruriens seed.</title>
        <authorList>
            <person name="Nnadi N.E."/>
            <person name="Vos R."/>
            <person name="Hasami M.H."/>
            <person name="Devisetty U.K."/>
            <person name="Aguiy J.C."/>
        </authorList>
    </citation>
    <scope>NUCLEOTIDE SEQUENCE [LARGE SCALE GENOMIC DNA]</scope>
    <source>
        <strain evidence="2">JCA_2017</strain>
    </source>
</reference>
<dbReference type="InterPro" id="IPR056647">
    <property type="entry name" value="DUF7745"/>
</dbReference>
<evidence type="ECO:0000313" key="3">
    <source>
        <dbReference type="Proteomes" id="UP000257109"/>
    </source>
</evidence>
<accession>A0A371F428</accession>
<evidence type="ECO:0000313" key="2">
    <source>
        <dbReference type="EMBL" id="RDX73024.1"/>
    </source>
</evidence>
<feature type="non-terminal residue" evidence="2">
    <location>
        <position position="1"/>
    </location>
</feature>
<sequence>MEWKVSQEKSWKRGSDGSRERETILFPHIEDYVDLVAIDTFLGKRDQGESPFIAVLANTYYTLNYYYEKNGRWLRCCTSLLYLWMTAHLFHSKGRTTCSIEDHN</sequence>
<dbReference type="PANTHER" id="PTHR48154:SF1">
    <property type="entry name" value="PROTEIN, PUTATIVE-RELATED"/>
    <property type="match status" value="1"/>
</dbReference>
<dbReference type="OrthoDB" id="1396996at2759"/>
<name>A0A371F428_MUCPR</name>
<gene>
    <name evidence="2" type="ORF">CR513_47427</name>
</gene>